<dbReference type="GeneID" id="93693374"/>
<dbReference type="GO" id="GO:0005737">
    <property type="term" value="C:cytoplasm"/>
    <property type="evidence" value="ECO:0007669"/>
    <property type="project" value="UniProtKB-ARBA"/>
</dbReference>
<comment type="caution">
    <text evidence="5">The sequence shown here is derived from an EMBL/GenBank/DDBJ whole genome shotgun (WGS) entry which is preliminary data.</text>
</comment>
<dbReference type="AlphaFoldDB" id="U2K212"/>
<comment type="similarity">
    <text evidence="1">Belongs to the class IV-like SAM-binding methyltransferase superfamily. RNA methyltransferase TrmH family.</text>
</comment>
<evidence type="ECO:0000259" key="4">
    <source>
        <dbReference type="SMART" id="SM00967"/>
    </source>
</evidence>
<dbReference type="PANTHER" id="PTHR43191">
    <property type="entry name" value="RRNA METHYLTRANSFERASE 3"/>
    <property type="match status" value="1"/>
</dbReference>
<dbReference type="InterPro" id="IPR029028">
    <property type="entry name" value="Alpha/beta_knot_MTases"/>
</dbReference>
<dbReference type="Gene3D" id="3.40.1280.10">
    <property type="match status" value="1"/>
</dbReference>
<dbReference type="InterPro" id="IPR029064">
    <property type="entry name" value="Ribosomal_eL30-like_sf"/>
</dbReference>
<proteinExistence type="inferred from homology"/>
<evidence type="ECO:0000256" key="3">
    <source>
        <dbReference type="ARBA" id="ARBA00022679"/>
    </source>
</evidence>
<keyword evidence="3 5" id="KW-0808">Transferase</keyword>
<dbReference type="SUPFAM" id="SSF55315">
    <property type="entry name" value="L30e-like"/>
    <property type="match status" value="1"/>
</dbReference>
<sequence>METLLKISAHDNAAIKQYRKLARSRKERTKAGLFVLEGFRLVSDAVKNGAALTQLFWTEDGLARWQAEGLPTAWDGVRCAQLSDSLAAELSQTEHSQGVYAICQMPQPPALSALIHAGGSYAVLHQLQDPGNAGMILRTADALGLDGVIYSASCDIYSPKVVRATMGSLFRVPLCCVPDIAPVLEACRCAGVETCAAVVSGAAELVGQCRFSGGTAIVIGNEGNGLPETVAAACDRRVTIPMHGTIESLNAAMAAGIILWEVQRTAQDQNGGQ</sequence>
<dbReference type="EMBL" id="AWVF01000292">
    <property type="protein sequence ID" value="ERJ92536.1"/>
    <property type="molecule type" value="Genomic_DNA"/>
</dbReference>
<dbReference type="GO" id="GO:0032259">
    <property type="term" value="P:methylation"/>
    <property type="evidence" value="ECO:0007669"/>
    <property type="project" value="UniProtKB-KW"/>
</dbReference>
<feature type="domain" description="RNA 2-O ribose methyltransferase substrate binding" evidence="4">
    <location>
        <begin position="35"/>
        <end position="109"/>
    </location>
</feature>
<dbReference type="RefSeq" id="WP_021680541.1">
    <property type="nucleotide sequence ID" value="NZ_KI260295.1"/>
</dbReference>
<dbReference type="InterPro" id="IPR029026">
    <property type="entry name" value="tRNA_m1G_MTases_N"/>
</dbReference>
<keyword evidence="2 5" id="KW-0489">Methyltransferase</keyword>
<evidence type="ECO:0000313" key="6">
    <source>
        <dbReference type="Proteomes" id="UP000016662"/>
    </source>
</evidence>
<dbReference type="HOGENOM" id="CLU_021322_3_2_9"/>
<dbReference type="InterPro" id="IPR053888">
    <property type="entry name" value="MRM3-like_sub_bind"/>
</dbReference>
<dbReference type="CDD" id="cd18095">
    <property type="entry name" value="SpoU-like_rRNA-MTase"/>
    <property type="match status" value="1"/>
</dbReference>
<evidence type="ECO:0000256" key="2">
    <source>
        <dbReference type="ARBA" id="ARBA00022603"/>
    </source>
</evidence>
<dbReference type="Proteomes" id="UP000016662">
    <property type="component" value="Unassembled WGS sequence"/>
</dbReference>
<dbReference type="SMART" id="SM00967">
    <property type="entry name" value="SpoU_sub_bind"/>
    <property type="match status" value="1"/>
</dbReference>
<dbReference type="SUPFAM" id="SSF75217">
    <property type="entry name" value="alpha/beta knot"/>
    <property type="match status" value="1"/>
</dbReference>
<dbReference type="Gene3D" id="3.30.1330.30">
    <property type="match status" value="1"/>
</dbReference>
<dbReference type="GO" id="GO:0003723">
    <property type="term" value="F:RNA binding"/>
    <property type="evidence" value="ECO:0007669"/>
    <property type="project" value="InterPro"/>
</dbReference>
<dbReference type="eggNOG" id="COG0566">
    <property type="taxonomic scope" value="Bacteria"/>
</dbReference>
<evidence type="ECO:0000313" key="5">
    <source>
        <dbReference type="EMBL" id="ERJ92536.1"/>
    </source>
</evidence>
<protein>
    <submittedName>
        <fullName evidence="5">RNA methyltransferase, TrmH family</fullName>
    </submittedName>
</protein>
<dbReference type="InterPro" id="IPR051259">
    <property type="entry name" value="rRNA_Methyltransferase"/>
</dbReference>
<dbReference type="PANTHER" id="PTHR43191:SF2">
    <property type="entry name" value="RRNA METHYLTRANSFERASE 3, MITOCHONDRIAL"/>
    <property type="match status" value="1"/>
</dbReference>
<reference evidence="5 6" key="1">
    <citation type="submission" date="2013-07" db="EMBL/GenBank/DDBJ databases">
        <authorList>
            <person name="Weinstock G."/>
            <person name="Sodergren E."/>
            <person name="Wylie T."/>
            <person name="Fulton L."/>
            <person name="Fulton R."/>
            <person name="Fronick C."/>
            <person name="O'Laughlin M."/>
            <person name="Godfrey J."/>
            <person name="Miner T."/>
            <person name="Herter B."/>
            <person name="Appelbaum E."/>
            <person name="Cordes M."/>
            <person name="Lek S."/>
            <person name="Wollam A."/>
            <person name="Pepin K.H."/>
            <person name="Palsikar V.B."/>
            <person name="Mitreva M."/>
            <person name="Wilson R.K."/>
        </authorList>
    </citation>
    <scope>NUCLEOTIDE SEQUENCE [LARGE SCALE GENOMIC DNA]</scope>
    <source>
        <strain evidence="5 6">ATCC 27760</strain>
    </source>
</reference>
<dbReference type="InterPro" id="IPR013123">
    <property type="entry name" value="SpoU_subst-bd"/>
</dbReference>
<dbReference type="Pfam" id="PF22435">
    <property type="entry name" value="MRM3-like_sub_bind"/>
    <property type="match status" value="1"/>
</dbReference>
<name>U2K212_9FIRM</name>
<keyword evidence="6" id="KW-1185">Reference proteome</keyword>
<dbReference type="PATRIC" id="fig|411473.3.peg.1972"/>
<dbReference type="OrthoDB" id="9785673at2"/>
<dbReference type="Pfam" id="PF00588">
    <property type="entry name" value="SpoU_methylase"/>
    <property type="match status" value="1"/>
</dbReference>
<dbReference type="GO" id="GO:0008173">
    <property type="term" value="F:RNA methyltransferase activity"/>
    <property type="evidence" value="ECO:0007669"/>
    <property type="project" value="InterPro"/>
</dbReference>
<evidence type="ECO:0000256" key="1">
    <source>
        <dbReference type="ARBA" id="ARBA00007228"/>
    </source>
</evidence>
<organism evidence="5 6">
    <name type="scientific">Ruminococcus callidus ATCC 27760</name>
    <dbReference type="NCBI Taxonomy" id="411473"/>
    <lineage>
        <taxon>Bacteria</taxon>
        <taxon>Bacillati</taxon>
        <taxon>Bacillota</taxon>
        <taxon>Clostridia</taxon>
        <taxon>Eubacteriales</taxon>
        <taxon>Oscillospiraceae</taxon>
        <taxon>Ruminococcus</taxon>
    </lineage>
</organism>
<accession>U2K212</accession>
<gene>
    <name evidence="5" type="ORF">RUMCAL_02375</name>
</gene>
<dbReference type="GO" id="GO:0006396">
    <property type="term" value="P:RNA processing"/>
    <property type="evidence" value="ECO:0007669"/>
    <property type="project" value="InterPro"/>
</dbReference>
<dbReference type="InterPro" id="IPR001537">
    <property type="entry name" value="SpoU_MeTrfase"/>
</dbReference>
<dbReference type="STRING" id="411473.RUMCAL_02375"/>